<feature type="domain" description="Reverse transcriptase" evidence="1">
    <location>
        <begin position="34"/>
        <end position="316"/>
    </location>
</feature>
<proteinExistence type="predicted"/>
<dbReference type="AlphaFoldDB" id="A0AAW2N9F7"/>
<dbReference type="InterPro" id="IPR043502">
    <property type="entry name" value="DNA/RNA_pol_sf"/>
</dbReference>
<evidence type="ECO:0000313" key="2">
    <source>
        <dbReference type="EMBL" id="KAL0340132.1"/>
    </source>
</evidence>
<reference evidence="2" key="2">
    <citation type="journal article" date="2024" name="Plant">
        <title>Genomic evolution and insights into agronomic trait innovations of Sesamum species.</title>
        <authorList>
            <person name="Miao H."/>
            <person name="Wang L."/>
            <person name="Qu L."/>
            <person name="Liu H."/>
            <person name="Sun Y."/>
            <person name="Le M."/>
            <person name="Wang Q."/>
            <person name="Wei S."/>
            <person name="Zheng Y."/>
            <person name="Lin W."/>
            <person name="Duan Y."/>
            <person name="Cao H."/>
            <person name="Xiong S."/>
            <person name="Wang X."/>
            <person name="Wei L."/>
            <person name="Li C."/>
            <person name="Ma Q."/>
            <person name="Ju M."/>
            <person name="Zhao R."/>
            <person name="Li G."/>
            <person name="Mu C."/>
            <person name="Tian Q."/>
            <person name="Mei H."/>
            <person name="Zhang T."/>
            <person name="Gao T."/>
            <person name="Zhang H."/>
        </authorList>
    </citation>
    <scope>NUCLEOTIDE SEQUENCE</scope>
    <source>
        <strain evidence="2">G02</strain>
    </source>
</reference>
<dbReference type="Pfam" id="PF00078">
    <property type="entry name" value="RVT_1"/>
    <property type="match status" value="1"/>
</dbReference>
<evidence type="ECO:0000259" key="1">
    <source>
        <dbReference type="PROSITE" id="PS50878"/>
    </source>
</evidence>
<dbReference type="CDD" id="cd01650">
    <property type="entry name" value="RT_nLTR_like"/>
    <property type="match status" value="1"/>
</dbReference>
<name>A0AAW2N9F7_SESRA</name>
<dbReference type="PANTHER" id="PTHR33116:SF86">
    <property type="entry name" value="REVERSE TRANSCRIPTASE DOMAIN-CONTAINING PROTEIN"/>
    <property type="match status" value="1"/>
</dbReference>
<accession>A0AAW2N9F7</accession>
<dbReference type="PANTHER" id="PTHR33116">
    <property type="entry name" value="REVERSE TRANSCRIPTASE ZINC-BINDING DOMAIN-CONTAINING PROTEIN-RELATED-RELATED"/>
    <property type="match status" value="1"/>
</dbReference>
<dbReference type="PROSITE" id="PS50878">
    <property type="entry name" value="RT_POL"/>
    <property type="match status" value="1"/>
</dbReference>
<gene>
    <name evidence="2" type="ORF">Sradi_4530000</name>
</gene>
<organism evidence="2">
    <name type="scientific">Sesamum radiatum</name>
    <name type="common">Black benniseed</name>
    <dbReference type="NCBI Taxonomy" id="300843"/>
    <lineage>
        <taxon>Eukaryota</taxon>
        <taxon>Viridiplantae</taxon>
        <taxon>Streptophyta</taxon>
        <taxon>Embryophyta</taxon>
        <taxon>Tracheophyta</taxon>
        <taxon>Spermatophyta</taxon>
        <taxon>Magnoliopsida</taxon>
        <taxon>eudicotyledons</taxon>
        <taxon>Gunneridae</taxon>
        <taxon>Pentapetalae</taxon>
        <taxon>asterids</taxon>
        <taxon>lamiids</taxon>
        <taxon>Lamiales</taxon>
        <taxon>Pedaliaceae</taxon>
        <taxon>Sesamum</taxon>
    </lineage>
</organism>
<dbReference type="InterPro" id="IPR000477">
    <property type="entry name" value="RT_dom"/>
</dbReference>
<sequence length="515" mass="58050">MAPLKSPGPDGMPPIFFHKFWHIVNRDVTACVLNLLNSFVMPPGMNSTHLVLIPKCKHPETLSQFRPISLCNVVYKIASKTIANRLKDFLDKIISPVQSAFVPGRLITDNILLAFELNHFLNSKAKGGKGWMALKLDVSKAYDKVEWSFLEQVMVKLDFPPSSIRLIMLCISSVSFSFMLSGKQFGSLIPERGLRQGDPLSPYLFLLCTEAFSSLIQLAEREGRIQGVFVCQAAPSISHLLFADDTLIFCRASAESTQAVLDTLEVYQKASGQEINFAKSSVAFSKSTREDLCSSIVTALTIRRENKMELYLGLPSKVARSKKELFSTIRDRIWKKISGWNAKLLSQAGREVLIKAVLQAIPTYVMGCFRLPVTLLREIQSMISNFWWSNGGQHKIHWVAWQRLCESKLAGGLGFRQLRLFNLAMLAKQLWCIWCFPDRLLSRVLRARYFPSGDIFSAALGTRPSFTWRSLIAAQYLFRAGCRWRVGSGHRFEYGMIPGSPALAPFDPLLQLLRI</sequence>
<dbReference type="SUPFAM" id="SSF56672">
    <property type="entry name" value="DNA/RNA polymerases"/>
    <property type="match status" value="1"/>
</dbReference>
<comment type="caution">
    <text evidence="2">The sequence shown here is derived from an EMBL/GenBank/DDBJ whole genome shotgun (WGS) entry which is preliminary data.</text>
</comment>
<reference evidence="2" key="1">
    <citation type="submission" date="2020-06" db="EMBL/GenBank/DDBJ databases">
        <authorList>
            <person name="Li T."/>
            <person name="Hu X."/>
            <person name="Zhang T."/>
            <person name="Song X."/>
            <person name="Zhang H."/>
            <person name="Dai N."/>
            <person name="Sheng W."/>
            <person name="Hou X."/>
            <person name="Wei L."/>
        </authorList>
    </citation>
    <scope>NUCLEOTIDE SEQUENCE</scope>
    <source>
        <strain evidence="2">G02</strain>
        <tissue evidence="2">Leaf</tissue>
    </source>
</reference>
<dbReference type="EMBL" id="JACGWJ010000020">
    <property type="protein sequence ID" value="KAL0340132.1"/>
    <property type="molecule type" value="Genomic_DNA"/>
</dbReference>
<protein>
    <submittedName>
        <fullName evidence="2">Mitochondrial protein</fullName>
    </submittedName>
</protein>